<evidence type="ECO:0000313" key="5">
    <source>
        <dbReference type="Proteomes" id="UP000625316"/>
    </source>
</evidence>
<feature type="region of interest" description="Disordered" evidence="2">
    <location>
        <begin position="161"/>
        <end position="182"/>
    </location>
</feature>
<organism evidence="4 5">
    <name type="scientific">Romeriopsis navalis LEGE 11480</name>
    <dbReference type="NCBI Taxonomy" id="2777977"/>
    <lineage>
        <taxon>Bacteria</taxon>
        <taxon>Bacillati</taxon>
        <taxon>Cyanobacteriota</taxon>
        <taxon>Cyanophyceae</taxon>
        <taxon>Leptolyngbyales</taxon>
        <taxon>Leptolyngbyaceae</taxon>
        <taxon>Romeriopsis</taxon>
        <taxon>Romeriopsis navalis</taxon>
    </lineage>
</organism>
<dbReference type="InterPro" id="IPR038673">
    <property type="entry name" value="OprB_sf"/>
</dbReference>
<protein>
    <recommendedName>
        <fullName evidence="6">Porin</fullName>
    </recommendedName>
</protein>
<accession>A0A928Z565</accession>
<evidence type="ECO:0000256" key="1">
    <source>
        <dbReference type="ARBA" id="ARBA00008769"/>
    </source>
</evidence>
<evidence type="ECO:0000256" key="3">
    <source>
        <dbReference type="SAM" id="SignalP"/>
    </source>
</evidence>
<reference evidence="4" key="1">
    <citation type="submission" date="2020-10" db="EMBL/GenBank/DDBJ databases">
        <authorList>
            <person name="Castelo-Branco R."/>
            <person name="Eusebio N."/>
            <person name="Adriana R."/>
            <person name="Vieira A."/>
            <person name="Brugerolle De Fraissinette N."/>
            <person name="Rezende De Castro R."/>
            <person name="Schneider M.P."/>
            <person name="Vasconcelos V."/>
            <person name="Leao P.N."/>
        </authorList>
    </citation>
    <scope>NUCLEOTIDE SEQUENCE</scope>
    <source>
        <strain evidence="4">LEGE 11480</strain>
    </source>
</reference>
<comment type="similarity">
    <text evidence="1">Belongs to the OprB family.</text>
</comment>
<dbReference type="Proteomes" id="UP000625316">
    <property type="component" value="Unassembled WGS sequence"/>
</dbReference>
<dbReference type="RefSeq" id="WP_264325972.1">
    <property type="nucleotide sequence ID" value="NZ_JADEXQ010000054.1"/>
</dbReference>
<gene>
    <name evidence="4" type="ORF">IQ266_15520</name>
</gene>
<dbReference type="Gene3D" id="2.40.160.180">
    <property type="entry name" value="Carbohydrate-selective porin OprB"/>
    <property type="match status" value="1"/>
</dbReference>
<evidence type="ECO:0000313" key="4">
    <source>
        <dbReference type="EMBL" id="MBE9031143.1"/>
    </source>
</evidence>
<feature type="region of interest" description="Disordered" evidence="2">
    <location>
        <begin position="45"/>
        <end position="68"/>
    </location>
</feature>
<dbReference type="AlphaFoldDB" id="A0A928Z565"/>
<evidence type="ECO:0000256" key="2">
    <source>
        <dbReference type="SAM" id="MobiDB-lite"/>
    </source>
</evidence>
<comment type="caution">
    <text evidence="4">The sequence shown here is derived from an EMBL/GenBank/DDBJ whole genome shotgun (WGS) entry which is preliminary data.</text>
</comment>
<proteinExistence type="inferred from homology"/>
<sequence length="850" mass="91577">MITTSQSLHFTLKLLLSATSATKAGPIALVLLSLGHIAPAAAQSNQTALRPNQADANHAPQANDSTLSNVGSEDALIQQMAGRAVKRTSLIGRATTQSLPKYRQASALALKPIAKSAVRRPVSNLTTPPPSVVALIKQPLEAKSTPATKQQPAVNAKRIIAQAPQTPLPPRRTVAVKPQPEAKSVTERVFQAPQSNYRVAPMRPAAPSYYAAPQQPYAQAIPAQPWMQSNLAGTQQASQPTNPVYIPQGAYPVPSPYQIAGYPAAGYPAIAANPGYGTATPTPAYNYARPASNYGNVQQRNTLPPMPALPSLYASLQNPYGNAMPRLTPPVARLRTSNNTPSVVAQQLVPPNPRYAATTQAPAPSVLPQGTSYYQPQPTAQQYAPQPYAVAVPYAQVPQYQYMPPQYYVQRPQYYAPPPQTYYVPQPQQFVPVPQQQYYAQPQPQPQQFVPVPQPAAQPLQPQIIPQLGAYPRGGYQQPAVANPLNAPLAVPVNGAGIATPSTEATALKGTRPKSPLIRSTATTEPSLTLQGVYQYQADENSARARISGIYPLSPNALFGATVDVSTGSGFTDTPNDGFNINELYFATSLPEIPNLRFAVGQLDLTSYFDRNSFAKDGATHFFNPTFQTNAALAVAGLGSRPGLLANWSLSDNLEAKAAAFSSSRGLSDFSLNAFAGELGLRYGNAIIRGTYVTGRDSGNRDSFREAFLVDRGNGQFGLLEDDRESAFGINGEFFIPKLKMGVFARYGRYNNLDAGESGDTYGAGISFLDVFSTDDRLGLAYGSALTNETLRRQSGRAKADALELFYDFRFLPNLRFGLSLQQRNDFSEIVAGVRVKTEFDITPKGRLLQ</sequence>
<dbReference type="EMBL" id="JADEXQ010000054">
    <property type="protein sequence ID" value="MBE9031143.1"/>
    <property type="molecule type" value="Genomic_DNA"/>
</dbReference>
<feature type="chain" id="PRO_5038116651" description="Porin" evidence="3">
    <location>
        <begin position="43"/>
        <end position="850"/>
    </location>
</feature>
<keyword evidence="5" id="KW-1185">Reference proteome</keyword>
<keyword evidence="3" id="KW-0732">Signal</keyword>
<name>A0A928Z565_9CYAN</name>
<feature type="signal peptide" evidence="3">
    <location>
        <begin position="1"/>
        <end position="42"/>
    </location>
</feature>
<evidence type="ECO:0008006" key="6">
    <source>
        <dbReference type="Google" id="ProtNLM"/>
    </source>
</evidence>